<dbReference type="Proteomes" id="UP001396898">
    <property type="component" value="Unassembled WGS sequence"/>
</dbReference>
<feature type="region of interest" description="Disordered" evidence="1">
    <location>
        <begin position="1"/>
        <end position="211"/>
    </location>
</feature>
<protein>
    <submittedName>
        <fullName evidence="2">Uncharacterized protein</fullName>
    </submittedName>
</protein>
<evidence type="ECO:0000256" key="1">
    <source>
        <dbReference type="SAM" id="MobiDB-lite"/>
    </source>
</evidence>
<dbReference type="EMBL" id="JAQQWI010000005">
    <property type="protein sequence ID" value="KAK8036043.1"/>
    <property type="molecule type" value="Genomic_DNA"/>
</dbReference>
<evidence type="ECO:0000313" key="2">
    <source>
        <dbReference type="EMBL" id="KAK8036043.1"/>
    </source>
</evidence>
<accession>A0ABR1SNY3</accession>
<reference evidence="2 3" key="1">
    <citation type="submission" date="2023-01" db="EMBL/GenBank/DDBJ databases">
        <title>Analysis of 21 Apiospora genomes using comparative genomics revels a genus with tremendous synthesis potential of carbohydrate active enzymes and secondary metabolites.</title>
        <authorList>
            <person name="Sorensen T."/>
        </authorList>
    </citation>
    <scope>NUCLEOTIDE SEQUENCE [LARGE SCALE GENOMIC DNA]</scope>
    <source>
        <strain evidence="2 3">CBS 20057</strain>
    </source>
</reference>
<feature type="region of interest" description="Disordered" evidence="1">
    <location>
        <begin position="226"/>
        <end position="250"/>
    </location>
</feature>
<feature type="compositionally biased region" description="Low complexity" evidence="1">
    <location>
        <begin position="67"/>
        <end position="77"/>
    </location>
</feature>
<name>A0ABR1SNY3_9PEZI</name>
<proteinExistence type="predicted"/>
<feature type="compositionally biased region" description="Polar residues" evidence="1">
    <location>
        <begin position="153"/>
        <end position="170"/>
    </location>
</feature>
<feature type="compositionally biased region" description="Pro residues" evidence="1">
    <location>
        <begin position="1"/>
        <end position="26"/>
    </location>
</feature>
<feature type="compositionally biased region" description="Low complexity" evidence="1">
    <location>
        <begin position="138"/>
        <end position="151"/>
    </location>
</feature>
<sequence length="250" mass="26087">MARNTPTPPPSGPPPPGSPPKRPLPILPSRIPISSSHRRSLGASHKIGSKPQNPVLTANMGARKRSSLSSMRFSPSPSKRRSQFLLGVSSFSSPIRGGGGRASVLSSDVTPSPGQPRLPPSYASSQCLPSVDTMGSLASATTTDSSSADDTTCPDNKASTITTVSQNHQDQPAKEKRPHTKTHQQQVFTTPDNTTNNNHGGPNGHRGHARLLSELSTTLRLVHEEEDAAAEQAASSVVSTRTAGGGVVSS</sequence>
<organism evidence="2 3">
    <name type="scientific">Apiospora marii</name>
    <dbReference type="NCBI Taxonomy" id="335849"/>
    <lineage>
        <taxon>Eukaryota</taxon>
        <taxon>Fungi</taxon>
        <taxon>Dikarya</taxon>
        <taxon>Ascomycota</taxon>
        <taxon>Pezizomycotina</taxon>
        <taxon>Sordariomycetes</taxon>
        <taxon>Xylariomycetidae</taxon>
        <taxon>Amphisphaeriales</taxon>
        <taxon>Apiosporaceae</taxon>
        <taxon>Apiospora</taxon>
    </lineage>
</organism>
<feature type="compositionally biased region" description="Low complexity" evidence="1">
    <location>
        <begin position="189"/>
        <end position="200"/>
    </location>
</feature>
<gene>
    <name evidence="2" type="ORF">PG991_002116</name>
</gene>
<comment type="caution">
    <text evidence="2">The sequence shown here is derived from an EMBL/GenBank/DDBJ whole genome shotgun (WGS) entry which is preliminary data.</text>
</comment>
<keyword evidence="3" id="KW-1185">Reference proteome</keyword>
<evidence type="ECO:0000313" key="3">
    <source>
        <dbReference type="Proteomes" id="UP001396898"/>
    </source>
</evidence>